<dbReference type="AlphaFoldDB" id="I4VR66"/>
<dbReference type="InterPro" id="IPR032033">
    <property type="entry name" value="Cytochrome_P460"/>
</dbReference>
<dbReference type="Proteomes" id="UP000004210">
    <property type="component" value="Unassembled WGS sequence"/>
</dbReference>
<organism evidence="2 3">
    <name type="scientific">Rhodanobacter fulvus Jip2</name>
    <dbReference type="NCBI Taxonomy" id="1163408"/>
    <lineage>
        <taxon>Bacteria</taxon>
        <taxon>Pseudomonadati</taxon>
        <taxon>Pseudomonadota</taxon>
        <taxon>Gammaproteobacteria</taxon>
        <taxon>Lysobacterales</taxon>
        <taxon>Rhodanobacteraceae</taxon>
        <taxon>Rhodanobacter</taxon>
    </lineage>
</organism>
<reference evidence="2 3" key="1">
    <citation type="journal article" date="2012" name="J. Bacteriol.">
        <title>Genome sequences for six rhodanobacter strains, isolated from soils and the terrestrial subsurface, with variable denitrification capabilities.</title>
        <authorList>
            <person name="Kostka J.E."/>
            <person name="Green S.J."/>
            <person name="Rishishwar L."/>
            <person name="Prakash O."/>
            <person name="Katz L.S."/>
            <person name="Marino-Ramirez L."/>
            <person name="Jordan I.K."/>
            <person name="Munk C."/>
            <person name="Ivanova N."/>
            <person name="Mikhailova N."/>
            <person name="Watson D.B."/>
            <person name="Brown S.D."/>
            <person name="Palumbo A.V."/>
            <person name="Brooks S.C."/>
        </authorList>
    </citation>
    <scope>NUCLEOTIDE SEQUENCE [LARGE SCALE GENOMIC DNA]</scope>
    <source>
        <strain evidence="3">Jip2T</strain>
    </source>
</reference>
<dbReference type="InterPro" id="IPR038142">
    <property type="entry name" value="Cytochrome_P460_sp"/>
</dbReference>
<dbReference type="Pfam" id="PF16694">
    <property type="entry name" value="Cytochrome_P460"/>
    <property type="match status" value="1"/>
</dbReference>
<evidence type="ECO:0000259" key="1">
    <source>
        <dbReference type="Pfam" id="PF16694"/>
    </source>
</evidence>
<dbReference type="eggNOG" id="ENOG5031DJB">
    <property type="taxonomic scope" value="Bacteria"/>
</dbReference>
<gene>
    <name evidence="2" type="ORF">UU9_08290</name>
</gene>
<proteinExistence type="predicted"/>
<comment type="caution">
    <text evidence="2">The sequence shown here is derived from an EMBL/GenBank/DDBJ whole genome shotgun (WGS) entry which is preliminary data.</text>
</comment>
<keyword evidence="3" id="KW-1185">Reference proteome</keyword>
<accession>I4VR66</accession>
<name>I4VR66_9GAMM</name>
<dbReference type="PATRIC" id="fig|1163408.3.peg.1701"/>
<sequence>MLSIAVALPTLAVARDAITANTHAPAYTADDKLMLPADYREWVYLSSGLGMSYSEKAPNSDPVFDNTFVNPESYREFLRTGTWPDKTQIVLELRGSTSNGSINQHGHYQKGDVQGVEVHVKDTARFKGGWAFFGFDGGAVAEKIPTTASCYSCHAAHGAVDTTFVQFYPTLLPIARQHATLSAAFLKEEGIIK</sequence>
<protein>
    <recommendedName>
        <fullName evidence="1">Cytochrome P460 domain-containing protein</fullName>
    </recommendedName>
</protein>
<dbReference type="RefSeq" id="WP_007081295.1">
    <property type="nucleotide sequence ID" value="NZ_AJXU01000031.1"/>
</dbReference>
<dbReference type="EMBL" id="AJXU01000031">
    <property type="protein sequence ID" value="EIL89707.1"/>
    <property type="molecule type" value="Genomic_DNA"/>
</dbReference>
<dbReference type="STRING" id="1163408.UU9_08290"/>
<dbReference type="Gene3D" id="3.50.70.20">
    <property type="entry name" value="Cytochrome P460"/>
    <property type="match status" value="1"/>
</dbReference>
<dbReference type="CDD" id="cd20751">
    <property type="entry name" value="cyt_P460_Ne-like"/>
    <property type="match status" value="1"/>
</dbReference>
<evidence type="ECO:0000313" key="3">
    <source>
        <dbReference type="Proteomes" id="UP000004210"/>
    </source>
</evidence>
<evidence type="ECO:0000313" key="2">
    <source>
        <dbReference type="EMBL" id="EIL89707.1"/>
    </source>
</evidence>
<dbReference type="OrthoDB" id="511546at2"/>
<feature type="domain" description="Cytochrome P460" evidence="1">
    <location>
        <begin position="36"/>
        <end position="164"/>
    </location>
</feature>